<dbReference type="EMBL" id="MTYH01000052">
    <property type="protein sequence ID" value="PNP42038.1"/>
    <property type="molecule type" value="Genomic_DNA"/>
</dbReference>
<dbReference type="GO" id="GO:0006334">
    <property type="term" value="P:nucleosome assembly"/>
    <property type="evidence" value="ECO:0007669"/>
    <property type="project" value="TreeGrafter"/>
</dbReference>
<feature type="compositionally biased region" description="Basic and acidic residues" evidence="7">
    <location>
        <begin position="250"/>
        <end position="259"/>
    </location>
</feature>
<evidence type="ECO:0000259" key="10">
    <source>
        <dbReference type="Pfam" id="PF21796"/>
    </source>
</evidence>
<keyword evidence="2" id="KW-0235">DNA replication</keyword>
<keyword evidence="3" id="KW-0227">DNA damage</keyword>
<feature type="domain" description="Chromatin assembly factor 1 subunit A dimerization" evidence="9">
    <location>
        <begin position="392"/>
        <end position="468"/>
    </location>
</feature>
<gene>
    <name evidence="11" type="ORF">TGAMA5MH_06217</name>
</gene>
<evidence type="ECO:0000256" key="1">
    <source>
        <dbReference type="ARBA" id="ARBA00004123"/>
    </source>
</evidence>
<feature type="domain" description="Chromatin assembly factor 1 p150 subunit acidic region" evidence="8">
    <location>
        <begin position="133"/>
        <end position="292"/>
    </location>
</feature>
<evidence type="ECO:0000256" key="2">
    <source>
        <dbReference type="ARBA" id="ARBA00022705"/>
    </source>
</evidence>
<evidence type="ECO:0008006" key="13">
    <source>
        <dbReference type="Google" id="ProtNLM"/>
    </source>
</evidence>
<feature type="compositionally biased region" description="Basic and acidic residues" evidence="7">
    <location>
        <begin position="154"/>
        <end position="211"/>
    </location>
</feature>
<feature type="region of interest" description="Disordered" evidence="7">
    <location>
        <begin position="1"/>
        <end position="276"/>
    </location>
</feature>
<evidence type="ECO:0000259" key="8">
    <source>
        <dbReference type="Pfam" id="PF11600"/>
    </source>
</evidence>
<accession>A0A2K0T931</accession>
<dbReference type="InterPro" id="IPR021644">
    <property type="entry name" value="CAF-1_p150_acidic"/>
</dbReference>
<evidence type="ECO:0000313" key="12">
    <source>
        <dbReference type="Proteomes" id="UP000236546"/>
    </source>
</evidence>
<dbReference type="GO" id="GO:0005634">
    <property type="term" value="C:nucleus"/>
    <property type="evidence" value="ECO:0007669"/>
    <property type="project" value="UniProtKB-SubCell"/>
</dbReference>
<protein>
    <recommendedName>
        <fullName evidence="13">Chromatin assembly factor 1 subunit A</fullName>
    </recommendedName>
</protein>
<evidence type="ECO:0000256" key="4">
    <source>
        <dbReference type="ARBA" id="ARBA00023186"/>
    </source>
</evidence>
<keyword evidence="4" id="KW-0143">Chaperone</keyword>
<dbReference type="PANTHER" id="PTHR15272">
    <property type="entry name" value="CHROMATIN ASSEMBLY FACTOR 1 SUBUNIT A CAF-1 SUBUNIT A"/>
    <property type="match status" value="1"/>
</dbReference>
<comment type="subcellular location">
    <subcellularLocation>
        <location evidence="1">Nucleus</location>
    </subcellularLocation>
</comment>
<dbReference type="GO" id="GO:0006281">
    <property type="term" value="P:DNA repair"/>
    <property type="evidence" value="ECO:0007669"/>
    <property type="project" value="UniProtKB-KW"/>
</dbReference>
<feature type="compositionally biased region" description="Low complexity" evidence="7">
    <location>
        <begin position="59"/>
        <end position="74"/>
    </location>
</feature>
<evidence type="ECO:0000256" key="6">
    <source>
        <dbReference type="ARBA" id="ARBA00023242"/>
    </source>
</evidence>
<dbReference type="InterPro" id="IPR022043">
    <property type="entry name" value="CAF1A_DD"/>
</dbReference>
<reference evidence="11 12" key="1">
    <citation type="submission" date="2017-02" db="EMBL/GenBank/DDBJ databases">
        <title>Genomes of Trichoderma spp. with biocontrol activity.</title>
        <authorList>
            <person name="Gardiner D."/>
            <person name="Kazan K."/>
            <person name="Vos C."/>
            <person name="Harvey P."/>
        </authorList>
    </citation>
    <scope>NUCLEOTIDE SEQUENCE [LARGE SCALE GENOMIC DNA]</scope>
    <source>
        <strain evidence="11 12">A5MH</strain>
    </source>
</reference>
<dbReference type="AlphaFoldDB" id="A0A2K0T931"/>
<comment type="caution">
    <text evidence="11">The sequence shown here is derived from an EMBL/GenBank/DDBJ whole genome shotgun (WGS) entry which is preliminary data.</text>
</comment>
<dbReference type="OrthoDB" id="79480at2759"/>
<feature type="compositionally biased region" description="Basic and acidic residues" evidence="7">
    <location>
        <begin position="218"/>
        <end position="233"/>
    </location>
</feature>
<feature type="domain" description="Chromatin assembly factor 1 subunit Cac1-like C-terminal" evidence="10">
    <location>
        <begin position="595"/>
        <end position="648"/>
    </location>
</feature>
<keyword evidence="5" id="KW-0234">DNA repair</keyword>
<dbReference type="Pfam" id="PF12253">
    <property type="entry name" value="CAF1A_dimeriz"/>
    <property type="match status" value="1"/>
</dbReference>
<dbReference type="InterPro" id="IPR048800">
    <property type="entry name" value="Cac1-like_C"/>
</dbReference>
<evidence type="ECO:0000313" key="11">
    <source>
        <dbReference type="EMBL" id="PNP42038.1"/>
    </source>
</evidence>
<name>A0A2K0T931_9HYPO</name>
<keyword evidence="6" id="KW-0539">Nucleus</keyword>
<sequence length="656" mass="73050">MTQLTMPLFEVSHNVRESESSSRKRNHDEFSAEAGKVDSAEDVKNVPPVSIQEPEDDSSQCLSSPLSSPALSDVPGDDTLLANDLISLSTSSESTKQETTASSALQSSSRSATNANPPPKRKRLTPAEKEARDKELAGKKKEREEKAVAQAAEKAADKAKKDEEKAKKDEEKAADKAKKDEEKAKKEEEKATRAKEKEEKRKLKEEEDRIKADKKRKKEEELQRIQEEKDRKARSQKTLGSFFKIPSTPKKAEADDAAKDNSPAKVNSSAAEEKQTISEYSKMFKPFFVKANARLAPIVSQIDKTIQEAKSKALDDYIANQQKDNSAPLQFDPLDVFSLSNLPPPRGKLHQPVRHIMETAYKAAQNSEKNGSADASNIFTDVRTGLSKIPMKVIAFSQDVRPPYYGTVTFKSFALGKGNMYKLARRSMARRLPLDYEYDSEAEWQDEEEGEDLDMEDEEEELDDEDDMDGFLDDSEDAGVSRRIFADTLQPEIVGPYFEDQNRKGSALALHDKKMEFIHEGFDMQWDIDPFSSKYWEPEPVTKAAKGKAPKTIKSENDAKALPPVPTNAFAALGGAGGANSAPGKLVKPELLNGVKQAILDNKALSKVGIVDFIFHQFRDSASRLEVKNTIEHVAEKKGAGRIKEWELKPGHEITL</sequence>
<dbReference type="GO" id="GO:0033186">
    <property type="term" value="C:CAF-1 complex"/>
    <property type="evidence" value="ECO:0007669"/>
    <property type="project" value="TreeGrafter"/>
</dbReference>
<organism evidence="11 12">
    <name type="scientific">Trichoderma gamsii</name>
    <dbReference type="NCBI Taxonomy" id="398673"/>
    <lineage>
        <taxon>Eukaryota</taxon>
        <taxon>Fungi</taxon>
        <taxon>Dikarya</taxon>
        <taxon>Ascomycota</taxon>
        <taxon>Pezizomycotina</taxon>
        <taxon>Sordariomycetes</taxon>
        <taxon>Hypocreomycetidae</taxon>
        <taxon>Hypocreales</taxon>
        <taxon>Hypocreaceae</taxon>
        <taxon>Trichoderma</taxon>
    </lineage>
</organism>
<proteinExistence type="predicted"/>
<dbReference type="Proteomes" id="UP000236546">
    <property type="component" value="Unassembled WGS sequence"/>
</dbReference>
<feature type="compositionally biased region" description="Basic and acidic residues" evidence="7">
    <location>
        <begin position="125"/>
        <end position="147"/>
    </location>
</feature>
<dbReference type="GO" id="GO:0006260">
    <property type="term" value="P:DNA replication"/>
    <property type="evidence" value="ECO:0007669"/>
    <property type="project" value="UniProtKB-KW"/>
</dbReference>
<evidence type="ECO:0000256" key="3">
    <source>
        <dbReference type="ARBA" id="ARBA00022763"/>
    </source>
</evidence>
<dbReference type="Pfam" id="PF11600">
    <property type="entry name" value="CAF1A_acidic"/>
    <property type="match status" value="1"/>
</dbReference>
<feature type="compositionally biased region" description="Low complexity" evidence="7">
    <location>
        <begin position="87"/>
        <end position="113"/>
    </location>
</feature>
<evidence type="ECO:0000256" key="5">
    <source>
        <dbReference type="ARBA" id="ARBA00023204"/>
    </source>
</evidence>
<dbReference type="PANTHER" id="PTHR15272:SF0">
    <property type="entry name" value="CHROMATIN ASSEMBLY FACTOR 1 SUBUNIT A"/>
    <property type="match status" value="1"/>
</dbReference>
<dbReference type="Pfam" id="PF21796">
    <property type="entry name" value="Cac1_C"/>
    <property type="match status" value="1"/>
</dbReference>
<feature type="region of interest" description="Disordered" evidence="7">
    <location>
        <begin position="439"/>
        <end position="473"/>
    </location>
</feature>
<evidence type="ECO:0000256" key="7">
    <source>
        <dbReference type="SAM" id="MobiDB-lite"/>
    </source>
</evidence>
<evidence type="ECO:0000259" key="9">
    <source>
        <dbReference type="Pfam" id="PF12253"/>
    </source>
</evidence>
<feature type="compositionally biased region" description="Basic and acidic residues" evidence="7">
    <location>
        <begin position="13"/>
        <end position="44"/>
    </location>
</feature>